<dbReference type="SMART" id="SM00418">
    <property type="entry name" value="HTH_ARSR"/>
    <property type="match status" value="1"/>
</dbReference>
<dbReference type="Proteomes" id="UP000603865">
    <property type="component" value="Unassembled WGS sequence"/>
</dbReference>
<proteinExistence type="predicted"/>
<evidence type="ECO:0000313" key="6">
    <source>
        <dbReference type="Proteomes" id="UP000603865"/>
    </source>
</evidence>
<dbReference type="PROSITE" id="PS50987">
    <property type="entry name" value="HTH_ARSR_2"/>
    <property type="match status" value="1"/>
</dbReference>
<evidence type="ECO:0000256" key="3">
    <source>
        <dbReference type="ARBA" id="ARBA00023163"/>
    </source>
</evidence>
<evidence type="ECO:0000259" key="4">
    <source>
        <dbReference type="PROSITE" id="PS50987"/>
    </source>
</evidence>
<dbReference type="AlphaFoldDB" id="A0A918F8F6"/>
<dbReference type="InterPro" id="IPR036388">
    <property type="entry name" value="WH-like_DNA-bd_sf"/>
</dbReference>
<keyword evidence="1" id="KW-0805">Transcription regulation</keyword>
<gene>
    <name evidence="5" type="ORF">GCM10008957_24720</name>
</gene>
<accession>A0A918F8F6</accession>
<dbReference type="InterPro" id="IPR036390">
    <property type="entry name" value="WH_DNA-bd_sf"/>
</dbReference>
<dbReference type="PROSITE" id="PS00846">
    <property type="entry name" value="HTH_ARSR_1"/>
    <property type="match status" value="1"/>
</dbReference>
<evidence type="ECO:0000256" key="2">
    <source>
        <dbReference type="ARBA" id="ARBA00023125"/>
    </source>
</evidence>
<organism evidence="5 6">
    <name type="scientific">Deinococcus ruber</name>
    <dbReference type="NCBI Taxonomy" id="1848197"/>
    <lineage>
        <taxon>Bacteria</taxon>
        <taxon>Thermotogati</taxon>
        <taxon>Deinococcota</taxon>
        <taxon>Deinococci</taxon>
        <taxon>Deinococcales</taxon>
        <taxon>Deinococcaceae</taxon>
        <taxon>Deinococcus</taxon>
    </lineage>
</organism>
<dbReference type="InterPro" id="IPR018334">
    <property type="entry name" value="ArsR_HTH"/>
</dbReference>
<dbReference type="PANTHER" id="PTHR43132">
    <property type="entry name" value="ARSENICAL RESISTANCE OPERON REPRESSOR ARSR-RELATED"/>
    <property type="match status" value="1"/>
</dbReference>
<sequence>MTTPRLRYTEEMRVASQEDTCEVVCVHPEAVQRARTALPDERCVEEATALLKVVADPTRLRLLSALKTGELCVCDLSVVVGISESAVSHQLRLLRAHRLVTFRREGRVAYYRLLDQHVNELIESALEHVRE</sequence>
<reference evidence="5" key="2">
    <citation type="submission" date="2020-09" db="EMBL/GenBank/DDBJ databases">
        <authorList>
            <person name="Sun Q."/>
            <person name="Ohkuma M."/>
        </authorList>
    </citation>
    <scope>NUCLEOTIDE SEQUENCE</scope>
    <source>
        <strain evidence="5">JCM 31311</strain>
    </source>
</reference>
<dbReference type="PRINTS" id="PR00778">
    <property type="entry name" value="HTHARSR"/>
</dbReference>
<dbReference type="Gene3D" id="1.10.10.10">
    <property type="entry name" value="Winged helix-like DNA-binding domain superfamily/Winged helix DNA-binding domain"/>
    <property type="match status" value="1"/>
</dbReference>
<dbReference type="GO" id="GO:0003677">
    <property type="term" value="F:DNA binding"/>
    <property type="evidence" value="ECO:0007669"/>
    <property type="project" value="UniProtKB-KW"/>
</dbReference>
<keyword evidence="3" id="KW-0804">Transcription</keyword>
<evidence type="ECO:0000256" key="1">
    <source>
        <dbReference type="ARBA" id="ARBA00023015"/>
    </source>
</evidence>
<evidence type="ECO:0000313" key="5">
    <source>
        <dbReference type="EMBL" id="GGR10999.1"/>
    </source>
</evidence>
<name>A0A918F8F6_9DEIO</name>
<comment type="caution">
    <text evidence="5">The sequence shown here is derived from an EMBL/GenBank/DDBJ whole genome shotgun (WGS) entry which is preliminary data.</text>
</comment>
<feature type="domain" description="HTH arsR-type" evidence="4">
    <location>
        <begin position="39"/>
        <end position="131"/>
    </location>
</feature>
<dbReference type="Pfam" id="PF01022">
    <property type="entry name" value="HTH_5"/>
    <property type="match status" value="1"/>
</dbReference>
<dbReference type="InterPro" id="IPR001845">
    <property type="entry name" value="HTH_ArsR_DNA-bd_dom"/>
</dbReference>
<reference evidence="5" key="1">
    <citation type="journal article" date="2014" name="Int. J. Syst. Evol. Microbiol.">
        <title>Complete genome sequence of Corynebacterium casei LMG S-19264T (=DSM 44701T), isolated from a smear-ripened cheese.</title>
        <authorList>
            <consortium name="US DOE Joint Genome Institute (JGI-PGF)"/>
            <person name="Walter F."/>
            <person name="Albersmeier A."/>
            <person name="Kalinowski J."/>
            <person name="Ruckert C."/>
        </authorList>
    </citation>
    <scope>NUCLEOTIDE SEQUENCE</scope>
    <source>
        <strain evidence="5">JCM 31311</strain>
    </source>
</reference>
<dbReference type="PANTHER" id="PTHR43132:SF6">
    <property type="entry name" value="HTH-TYPE TRANSCRIPTIONAL REPRESSOR CZRA"/>
    <property type="match status" value="1"/>
</dbReference>
<dbReference type="InterPro" id="IPR011991">
    <property type="entry name" value="ArsR-like_HTH"/>
</dbReference>
<keyword evidence="6" id="KW-1185">Reference proteome</keyword>
<dbReference type="InterPro" id="IPR051011">
    <property type="entry name" value="Metal_resp_trans_reg"/>
</dbReference>
<dbReference type="NCBIfam" id="NF033788">
    <property type="entry name" value="HTH_metalloreg"/>
    <property type="match status" value="1"/>
</dbReference>
<dbReference type="GO" id="GO:0003700">
    <property type="term" value="F:DNA-binding transcription factor activity"/>
    <property type="evidence" value="ECO:0007669"/>
    <property type="project" value="InterPro"/>
</dbReference>
<dbReference type="EMBL" id="BMQL01000012">
    <property type="protein sequence ID" value="GGR10999.1"/>
    <property type="molecule type" value="Genomic_DNA"/>
</dbReference>
<protein>
    <submittedName>
        <fullName evidence="5">Transcriptional regulator</fullName>
    </submittedName>
</protein>
<dbReference type="CDD" id="cd00090">
    <property type="entry name" value="HTH_ARSR"/>
    <property type="match status" value="1"/>
</dbReference>
<keyword evidence="2" id="KW-0238">DNA-binding</keyword>
<dbReference type="SUPFAM" id="SSF46785">
    <property type="entry name" value="Winged helix' DNA-binding domain"/>
    <property type="match status" value="1"/>
</dbReference>